<name>A0A2D3VFK5_9PEZI</name>
<dbReference type="InterPro" id="IPR016833">
    <property type="entry name" value="Put_Na-Bile_cotransptr"/>
</dbReference>
<accession>A0A2D3VFK5</accession>
<feature type="transmembrane region" description="Helical" evidence="2">
    <location>
        <begin position="251"/>
        <end position="268"/>
    </location>
</feature>
<protein>
    <submittedName>
        <fullName evidence="3">Related to sodium bile acid symporter family protein</fullName>
    </submittedName>
</protein>
<keyword evidence="4" id="KW-1185">Reference proteome</keyword>
<proteinExistence type="predicted"/>
<evidence type="ECO:0000256" key="1">
    <source>
        <dbReference type="SAM" id="MobiDB-lite"/>
    </source>
</evidence>
<dbReference type="Gene3D" id="1.20.1530.20">
    <property type="match status" value="1"/>
</dbReference>
<dbReference type="RefSeq" id="XP_023630666.1">
    <property type="nucleotide sequence ID" value="XM_023774898.1"/>
</dbReference>
<feature type="transmembrane region" description="Helical" evidence="2">
    <location>
        <begin position="106"/>
        <end position="126"/>
    </location>
</feature>
<feature type="transmembrane region" description="Helical" evidence="2">
    <location>
        <begin position="218"/>
        <end position="239"/>
    </location>
</feature>
<evidence type="ECO:0000313" key="4">
    <source>
        <dbReference type="Proteomes" id="UP000225277"/>
    </source>
</evidence>
<feature type="transmembrane region" description="Helical" evidence="2">
    <location>
        <begin position="288"/>
        <end position="311"/>
    </location>
</feature>
<organism evidence="3 4">
    <name type="scientific">Ramularia collo-cygni</name>
    <dbReference type="NCBI Taxonomy" id="112498"/>
    <lineage>
        <taxon>Eukaryota</taxon>
        <taxon>Fungi</taxon>
        <taxon>Dikarya</taxon>
        <taxon>Ascomycota</taxon>
        <taxon>Pezizomycotina</taxon>
        <taxon>Dothideomycetes</taxon>
        <taxon>Dothideomycetidae</taxon>
        <taxon>Mycosphaerellales</taxon>
        <taxon>Mycosphaerellaceae</taxon>
        <taxon>Ramularia</taxon>
    </lineage>
</organism>
<dbReference type="Proteomes" id="UP000225277">
    <property type="component" value="Unassembled WGS sequence"/>
</dbReference>
<dbReference type="Pfam" id="PF13593">
    <property type="entry name" value="SBF_like"/>
    <property type="match status" value="1"/>
</dbReference>
<reference evidence="3 4" key="1">
    <citation type="submission" date="2016-03" db="EMBL/GenBank/DDBJ databases">
        <authorList>
            <person name="Ploux O."/>
        </authorList>
    </citation>
    <scope>NUCLEOTIDE SEQUENCE [LARGE SCALE GENOMIC DNA]</scope>
    <source>
        <strain evidence="3 4">URUG2</strain>
    </source>
</reference>
<dbReference type="STRING" id="112498.A0A2D3VFK5"/>
<gene>
    <name evidence="3" type="ORF">RCC_09657</name>
</gene>
<keyword evidence="2" id="KW-1133">Transmembrane helix</keyword>
<dbReference type="PANTHER" id="PTHR18640">
    <property type="entry name" value="SOLUTE CARRIER FAMILY 10 MEMBER 7"/>
    <property type="match status" value="1"/>
</dbReference>
<evidence type="ECO:0000313" key="3">
    <source>
        <dbReference type="EMBL" id="CZT23942.1"/>
    </source>
</evidence>
<dbReference type="EMBL" id="FJUY01000018">
    <property type="protein sequence ID" value="CZT23942.1"/>
    <property type="molecule type" value="Genomic_DNA"/>
</dbReference>
<evidence type="ECO:0000256" key="2">
    <source>
        <dbReference type="SAM" id="Phobius"/>
    </source>
</evidence>
<sequence>MSASAVEDSSSMKEVEQHDPHPVDKPSSPHKKWKKAALSFIDDQWFLISMGLVIAIASQVQVPSSQQEVKSTTVSYLCVSLIFLATGCTLDTKVLLRNASRWKAHLWVQGNCFLTCSALMFGLVSATATSKHFMDPGLLIGLVFLSCVPTTIASNVVMTGQARGNTELTVVQTSIGNFIGVFLSPALVVMYTTVDTWYNSVLPPSSTDQFPQIYRRVLMQLGLSIYVPLLVGQVIRYFFENACSTVFRKWKFNKIGSLCMLVIIWSTYDQAFHSNAFANVKSSNLVFVVFVLLGMWMLYFSIAFFISNLWFPRRDVISITYCVAAKGPAFGVPLSNAIFAGIDLELESKIQVPIVIYAALQMAFGSILVVIFRKWMQSVERGRTQRMLELQQAEQRE</sequence>
<dbReference type="InterPro" id="IPR038770">
    <property type="entry name" value="Na+/solute_symporter_sf"/>
</dbReference>
<feature type="transmembrane region" description="Helical" evidence="2">
    <location>
        <begin position="178"/>
        <end position="198"/>
    </location>
</feature>
<feature type="transmembrane region" description="Helical" evidence="2">
    <location>
        <begin position="45"/>
        <end position="62"/>
    </location>
</feature>
<dbReference type="OrthoDB" id="188035at2759"/>
<feature type="transmembrane region" description="Helical" evidence="2">
    <location>
        <begin position="354"/>
        <end position="372"/>
    </location>
</feature>
<keyword evidence="2" id="KW-0472">Membrane</keyword>
<feature type="transmembrane region" description="Helical" evidence="2">
    <location>
        <begin position="138"/>
        <end position="157"/>
    </location>
</feature>
<dbReference type="GeneID" id="35604723"/>
<feature type="region of interest" description="Disordered" evidence="1">
    <location>
        <begin position="1"/>
        <end position="30"/>
    </location>
</feature>
<feature type="transmembrane region" description="Helical" evidence="2">
    <location>
        <begin position="74"/>
        <end position="94"/>
    </location>
</feature>
<dbReference type="AlphaFoldDB" id="A0A2D3VFK5"/>
<feature type="compositionally biased region" description="Basic and acidic residues" evidence="1">
    <location>
        <begin position="10"/>
        <end position="24"/>
    </location>
</feature>
<dbReference type="GO" id="GO:0005886">
    <property type="term" value="C:plasma membrane"/>
    <property type="evidence" value="ECO:0007669"/>
    <property type="project" value="TreeGrafter"/>
</dbReference>
<keyword evidence="2" id="KW-0812">Transmembrane</keyword>
<feature type="transmembrane region" description="Helical" evidence="2">
    <location>
        <begin position="323"/>
        <end position="342"/>
    </location>
</feature>
<dbReference type="PANTHER" id="PTHR18640:SF5">
    <property type="entry name" value="SODIUM_BILE ACID COTRANSPORTER 7"/>
    <property type="match status" value="1"/>
</dbReference>